<dbReference type="InterPro" id="IPR050382">
    <property type="entry name" value="MFS_Na/Anion_cotransporter"/>
</dbReference>
<feature type="transmembrane region" description="Helical" evidence="5">
    <location>
        <begin position="134"/>
        <end position="162"/>
    </location>
</feature>
<dbReference type="GO" id="GO:0016020">
    <property type="term" value="C:membrane"/>
    <property type="evidence" value="ECO:0007669"/>
    <property type="project" value="UniProtKB-SubCell"/>
</dbReference>
<dbReference type="InterPro" id="IPR036259">
    <property type="entry name" value="MFS_trans_sf"/>
</dbReference>
<accession>A0A0B2V3C5</accession>
<organism evidence="7 8">
    <name type="scientific">Toxocara canis</name>
    <name type="common">Canine roundworm</name>
    <dbReference type="NCBI Taxonomy" id="6265"/>
    <lineage>
        <taxon>Eukaryota</taxon>
        <taxon>Metazoa</taxon>
        <taxon>Ecdysozoa</taxon>
        <taxon>Nematoda</taxon>
        <taxon>Chromadorea</taxon>
        <taxon>Rhabditida</taxon>
        <taxon>Spirurina</taxon>
        <taxon>Ascaridomorpha</taxon>
        <taxon>Ascaridoidea</taxon>
        <taxon>Toxocaridae</taxon>
        <taxon>Toxocara</taxon>
    </lineage>
</organism>
<keyword evidence="4 5" id="KW-0472">Membrane</keyword>
<dbReference type="PANTHER" id="PTHR11662">
    <property type="entry name" value="SOLUTE CARRIER FAMILY 17"/>
    <property type="match status" value="1"/>
</dbReference>
<evidence type="ECO:0000259" key="6">
    <source>
        <dbReference type="PROSITE" id="PS50850"/>
    </source>
</evidence>
<feature type="transmembrane region" description="Helical" evidence="5">
    <location>
        <begin position="229"/>
        <end position="248"/>
    </location>
</feature>
<comment type="caution">
    <text evidence="7">The sequence shown here is derived from an EMBL/GenBank/DDBJ whole genome shotgun (WGS) entry which is preliminary data.</text>
</comment>
<evidence type="ECO:0000256" key="2">
    <source>
        <dbReference type="ARBA" id="ARBA00022692"/>
    </source>
</evidence>
<keyword evidence="3 5" id="KW-1133">Transmembrane helix</keyword>
<dbReference type="Pfam" id="PF07690">
    <property type="entry name" value="MFS_1"/>
    <property type="match status" value="1"/>
</dbReference>
<keyword evidence="2 5" id="KW-0812">Transmembrane</keyword>
<evidence type="ECO:0000256" key="3">
    <source>
        <dbReference type="ARBA" id="ARBA00022989"/>
    </source>
</evidence>
<dbReference type="InterPro" id="IPR020846">
    <property type="entry name" value="MFS_dom"/>
</dbReference>
<proteinExistence type="predicted"/>
<feature type="transmembrane region" description="Helical" evidence="5">
    <location>
        <begin position="107"/>
        <end position="127"/>
    </location>
</feature>
<dbReference type="AlphaFoldDB" id="A0A0B2V3C5"/>
<feature type="transmembrane region" description="Helical" evidence="5">
    <location>
        <begin position="333"/>
        <end position="356"/>
    </location>
</feature>
<evidence type="ECO:0000256" key="5">
    <source>
        <dbReference type="SAM" id="Phobius"/>
    </source>
</evidence>
<sequence length="503" mass="54387">MAAVHPVVGSSPAKFNYRWFPSFRMLTATLLCLCFASVQMMNSNMGMAIVCMVNSSEYVDLNSSVLPTDGVSISEAKEESLADMLTNKSISKRNKALRLDWNADEQGYIFGAFNLGLLSMLGTGLVADKFNAKYMIIASVLIASMANLIIATASSISVYFAISGRLLVGISDALLQPSVNSLITRWFSPAERSYALGLATGGRQLGTLVIVPASGALCSQTVLFGGWPAIFYLSASVGILFVVIYMFLGADKPSKQTCISDAELKFITASNSCEDIGKKRIEREIPWMQILKSAPVWSAVVAVICHEFPLMTMIMFLPSYLHDVHHYTATENGILSALPTACLWISKIFSSYLNTFLQRRTKLHRTTICKLLNTIASCGLAFFLFTSTTLDASHASLAVVFLCASMASAGLHTPGCQTALVSLAPAFSGAITGLAFFFVASAGIVNPVLTKWIVRWWAKSSRIYPEFVVASVCPKSAMDQTIHKSNNAQKLSSSKPAQHTASV</sequence>
<comment type="subcellular location">
    <subcellularLocation>
        <location evidence="1">Membrane</location>
        <topology evidence="1">Multi-pass membrane protein</topology>
    </subcellularLocation>
</comment>
<dbReference type="FunFam" id="1.20.1250.20:FF:000532">
    <property type="entry name" value="SLC (SoLute Carrier) homolog"/>
    <property type="match status" value="1"/>
</dbReference>
<evidence type="ECO:0000313" key="7">
    <source>
        <dbReference type="EMBL" id="KHN76053.1"/>
    </source>
</evidence>
<gene>
    <name evidence="7" type="primary">SLC17A5</name>
    <name evidence="7" type="ORF">Tcan_15658</name>
</gene>
<feature type="domain" description="Major facilitator superfamily (MFS) profile" evidence="6">
    <location>
        <begin position="48"/>
        <end position="503"/>
    </location>
</feature>
<keyword evidence="8" id="KW-1185">Reference proteome</keyword>
<feature type="transmembrane region" description="Helical" evidence="5">
    <location>
        <begin position="296"/>
        <end position="321"/>
    </location>
</feature>
<evidence type="ECO:0000256" key="4">
    <source>
        <dbReference type="ARBA" id="ARBA00023136"/>
    </source>
</evidence>
<dbReference type="OrthoDB" id="2985014at2759"/>
<dbReference type="SUPFAM" id="SSF103473">
    <property type="entry name" value="MFS general substrate transporter"/>
    <property type="match status" value="1"/>
</dbReference>
<dbReference type="OMA" id="YRWFPSW"/>
<protein>
    <submittedName>
        <fullName evidence="7">Sialin</fullName>
    </submittedName>
</protein>
<name>A0A0B2V3C5_TOXCA</name>
<dbReference type="InterPro" id="IPR011701">
    <property type="entry name" value="MFS"/>
</dbReference>
<feature type="transmembrane region" description="Helical" evidence="5">
    <location>
        <begin position="368"/>
        <end position="386"/>
    </location>
</feature>
<evidence type="ECO:0000313" key="8">
    <source>
        <dbReference type="Proteomes" id="UP000031036"/>
    </source>
</evidence>
<evidence type="ECO:0000256" key="1">
    <source>
        <dbReference type="ARBA" id="ARBA00004141"/>
    </source>
</evidence>
<dbReference type="Proteomes" id="UP000031036">
    <property type="component" value="Unassembled WGS sequence"/>
</dbReference>
<dbReference type="STRING" id="6265.A0A0B2V3C5"/>
<dbReference type="Gene3D" id="1.20.1250.20">
    <property type="entry name" value="MFS general substrate transporter like domains"/>
    <property type="match status" value="1"/>
</dbReference>
<dbReference type="GO" id="GO:0022857">
    <property type="term" value="F:transmembrane transporter activity"/>
    <property type="evidence" value="ECO:0007669"/>
    <property type="project" value="InterPro"/>
</dbReference>
<dbReference type="GO" id="GO:0006820">
    <property type="term" value="P:monoatomic anion transport"/>
    <property type="evidence" value="ECO:0007669"/>
    <property type="project" value="TreeGrafter"/>
</dbReference>
<reference evidence="7 8" key="1">
    <citation type="submission" date="2014-11" db="EMBL/GenBank/DDBJ databases">
        <title>Genetic blueprint of the zoonotic pathogen Toxocara canis.</title>
        <authorList>
            <person name="Zhu X.-Q."/>
            <person name="Korhonen P.K."/>
            <person name="Cai H."/>
            <person name="Young N.D."/>
            <person name="Nejsum P."/>
            <person name="von Samson-Himmelstjerna G."/>
            <person name="Boag P.R."/>
            <person name="Tan P."/>
            <person name="Li Q."/>
            <person name="Min J."/>
            <person name="Yang Y."/>
            <person name="Wang X."/>
            <person name="Fang X."/>
            <person name="Hall R.S."/>
            <person name="Hofmann A."/>
            <person name="Sternberg P.W."/>
            <person name="Jex A.R."/>
            <person name="Gasser R.B."/>
        </authorList>
    </citation>
    <scope>NUCLEOTIDE SEQUENCE [LARGE SCALE GENOMIC DNA]</scope>
    <source>
        <strain evidence="7">PN_DK_2014</strain>
    </source>
</reference>
<feature type="transmembrane region" description="Helical" evidence="5">
    <location>
        <begin position="423"/>
        <end position="445"/>
    </location>
</feature>
<dbReference type="PANTHER" id="PTHR11662:SF331">
    <property type="entry name" value="MAJOR FACILITATOR SUPERFAMILY (MFS) PROFILE DOMAIN-CONTAINING PROTEIN"/>
    <property type="match status" value="1"/>
</dbReference>
<dbReference type="PROSITE" id="PS50850">
    <property type="entry name" value="MFS"/>
    <property type="match status" value="1"/>
</dbReference>
<dbReference type="EMBL" id="JPKZ01002581">
    <property type="protein sequence ID" value="KHN76053.1"/>
    <property type="molecule type" value="Genomic_DNA"/>
</dbReference>